<dbReference type="Proteomes" id="UP000509459">
    <property type="component" value="Chromosome"/>
</dbReference>
<gene>
    <name evidence="5" type="ORF">FOC72_10555</name>
</gene>
<dbReference type="PANTHER" id="PTHR46470">
    <property type="entry name" value="N-ACYLNEURAMINATE-9-PHOSPHATASE"/>
    <property type="match status" value="1"/>
</dbReference>
<name>A0A8B6N0Y3_STRSA</name>
<comment type="cofactor">
    <cofactor evidence="1">
        <name>Mg(2+)</name>
        <dbReference type="ChEBI" id="CHEBI:18420"/>
    </cofactor>
</comment>
<dbReference type="InterPro" id="IPR036412">
    <property type="entry name" value="HAD-like_sf"/>
</dbReference>
<organism evidence="5 6">
    <name type="scientific">Streptococcus sanguinis</name>
    <dbReference type="NCBI Taxonomy" id="1305"/>
    <lineage>
        <taxon>Bacteria</taxon>
        <taxon>Bacillati</taxon>
        <taxon>Bacillota</taxon>
        <taxon>Bacilli</taxon>
        <taxon>Lactobacillales</taxon>
        <taxon>Streptococcaceae</taxon>
        <taxon>Streptococcus</taxon>
    </lineage>
</organism>
<dbReference type="AlphaFoldDB" id="A0A8B6N0Y3"/>
<dbReference type="Pfam" id="PF00702">
    <property type="entry name" value="Hydrolase"/>
    <property type="match status" value="1"/>
</dbReference>
<accession>A0A8B6N0Y3</accession>
<dbReference type="InterPro" id="IPR006439">
    <property type="entry name" value="HAD-SF_hydro_IA"/>
</dbReference>
<dbReference type="GO" id="GO:0044281">
    <property type="term" value="P:small molecule metabolic process"/>
    <property type="evidence" value="ECO:0007669"/>
    <property type="project" value="UniProtKB-ARBA"/>
</dbReference>
<evidence type="ECO:0000313" key="5">
    <source>
        <dbReference type="EMBL" id="QKQ44950.1"/>
    </source>
</evidence>
<proteinExistence type="predicted"/>
<dbReference type="Gene3D" id="3.40.50.1000">
    <property type="entry name" value="HAD superfamily/HAD-like"/>
    <property type="match status" value="1"/>
</dbReference>
<dbReference type="NCBIfam" id="TIGR01549">
    <property type="entry name" value="HAD-SF-IA-v1"/>
    <property type="match status" value="1"/>
</dbReference>
<evidence type="ECO:0000256" key="1">
    <source>
        <dbReference type="ARBA" id="ARBA00001946"/>
    </source>
</evidence>
<dbReference type="PANTHER" id="PTHR46470:SF2">
    <property type="entry name" value="GLYCERALDEHYDE 3-PHOSPHATE PHOSPHATASE"/>
    <property type="match status" value="1"/>
</dbReference>
<dbReference type="SUPFAM" id="SSF56784">
    <property type="entry name" value="HAD-like"/>
    <property type="match status" value="1"/>
</dbReference>
<dbReference type="InterPro" id="IPR051400">
    <property type="entry name" value="HAD-like_hydrolase"/>
</dbReference>
<dbReference type="SFLD" id="SFLDG01129">
    <property type="entry name" value="C1.5:_HAD__Beta-PGM__Phosphata"/>
    <property type="match status" value="1"/>
</dbReference>
<dbReference type="SFLD" id="SFLDS00003">
    <property type="entry name" value="Haloacid_Dehalogenase"/>
    <property type="match status" value="1"/>
</dbReference>
<evidence type="ECO:0000256" key="4">
    <source>
        <dbReference type="ARBA" id="ARBA00022842"/>
    </source>
</evidence>
<evidence type="ECO:0000313" key="6">
    <source>
        <dbReference type="Proteomes" id="UP000509459"/>
    </source>
</evidence>
<sequence>MSKTYHNYCGGSKMSAHKWLFFDVGSTLIDEKEAYQDRIRRAITETNINYDIFYARMVELFKEGKKGDLETIKEFNLERPIWNSNLEKLYPDAQVVLKELHNRYKIGIIANQLPGLKERLKKMGLYQWIDLVASSAELGLAKPSPAIFTLALEKAHCPAKQAIMIGDRIDNDIIPAKALGMTTIWLKQGFSAYYQPQRLEEKPDFTIENLSSLLSLL</sequence>
<keyword evidence="2" id="KW-0479">Metal-binding</keyword>
<dbReference type="NCBIfam" id="TIGR01509">
    <property type="entry name" value="HAD-SF-IA-v3"/>
    <property type="match status" value="1"/>
</dbReference>
<evidence type="ECO:0000256" key="3">
    <source>
        <dbReference type="ARBA" id="ARBA00022801"/>
    </source>
</evidence>
<reference evidence="5 6" key="1">
    <citation type="submission" date="2020-05" db="EMBL/GenBank/DDBJ databases">
        <title>FDA dAtabase for Regulatory Grade micrObial Sequences (FDA-ARGOS): Supporting development and validation of Infectious Disease Dx tests.</title>
        <authorList>
            <person name="Bojja K."/>
            <person name="Kessler A."/>
            <person name="Tallon L."/>
            <person name="Sadzewicz L."/>
            <person name="Zhao X."/>
            <person name="Vavikolanu K."/>
            <person name="Mehta A."/>
            <person name="Aluvathingal J."/>
            <person name="Nadendla S."/>
            <person name="Myers T."/>
            <person name="Yan Y."/>
            <person name="Sichtig H."/>
        </authorList>
    </citation>
    <scope>NUCLEOTIDE SEQUENCE [LARGE SCALE GENOMIC DNA]</scope>
    <source>
        <strain evidence="5 6">FDAARGOS_770</strain>
    </source>
</reference>
<dbReference type="GO" id="GO:0016791">
    <property type="term" value="F:phosphatase activity"/>
    <property type="evidence" value="ECO:0007669"/>
    <property type="project" value="TreeGrafter"/>
</dbReference>
<keyword evidence="4" id="KW-0460">Magnesium</keyword>
<evidence type="ECO:0000256" key="2">
    <source>
        <dbReference type="ARBA" id="ARBA00022723"/>
    </source>
</evidence>
<dbReference type="GO" id="GO:0046872">
    <property type="term" value="F:metal ion binding"/>
    <property type="evidence" value="ECO:0007669"/>
    <property type="project" value="UniProtKB-KW"/>
</dbReference>
<keyword evidence="3 5" id="KW-0378">Hydrolase</keyword>
<dbReference type="InterPro" id="IPR023214">
    <property type="entry name" value="HAD_sf"/>
</dbReference>
<dbReference type="RefSeq" id="WP_002894217.1">
    <property type="nucleotide sequence ID" value="NZ_CP054570.1"/>
</dbReference>
<dbReference type="EMBL" id="CP054570">
    <property type="protein sequence ID" value="QKQ44950.1"/>
    <property type="molecule type" value="Genomic_DNA"/>
</dbReference>
<dbReference type="Gene3D" id="1.10.150.520">
    <property type="match status" value="1"/>
</dbReference>
<protein>
    <submittedName>
        <fullName evidence="5">HAD family hydrolase</fullName>
    </submittedName>
</protein>